<organism evidence="2 3">
    <name type="scientific">Prorocentrum cordatum</name>
    <dbReference type="NCBI Taxonomy" id="2364126"/>
    <lineage>
        <taxon>Eukaryota</taxon>
        <taxon>Sar</taxon>
        <taxon>Alveolata</taxon>
        <taxon>Dinophyceae</taxon>
        <taxon>Prorocentrales</taxon>
        <taxon>Prorocentraceae</taxon>
        <taxon>Prorocentrum</taxon>
    </lineage>
</organism>
<accession>A0ABN9UHX1</accession>
<dbReference type="Proteomes" id="UP001189429">
    <property type="component" value="Unassembled WGS sequence"/>
</dbReference>
<feature type="compositionally biased region" description="Low complexity" evidence="1">
    <location>
        <begin position="59"/>
        <end position="84"/>
    </location>
</feature>
<feature type="compositionally biased region" description="Low complexity" evidence="1">
    <location>
        <begin position="111"/>
        <end position="123"/>
    </location>
</feature>
<dbReference type="EMBL" id="CAUYUJ010015883">
    <property type="protein sequence ID" value="CAK0859264.1"/>
    <property type="molecule type" value="Genomic_DNA"/>
</dbReference>
<reference evidence="2" key="1">
    <citation type="submission" date="2023-10" db="EMBL/GenBank/DDBJ databases">
        <authorList>
            <person name="Chen Y."/>
            <person name="Shah S."/>
            <person name="Dougan E. K."/>
            <person name="Thang M."/>
            <person name="Chan C."/>
        </authorList>
    </citation>
    <scope>NUCLEOTIDE SEQUENCE [LARGE SCALE GENOMIC DNA]</scope>
</reference>
<gene>
    <name evidence="2" type="ORF">PCOR1329_LOCUS48683</name>
</gene>
<name>A0ABN9UHX1_9DINO</name>
<protein>
    <submittedName>
        <fullName evidence="2">Uncharacterized protein</fullName>
    </submittedName>
</protein>
<proteinExistence type="predicted"/>
<keyword evidence="3" id="KW-1185">Reference proteome</keyword>
<sequence>MLGGAAQRRAVSVVDPTALCMSWPLACLAWPPPRLRAQRGPPSAQRAGAGGEERPAPGSPRAGGPRGEPQQPEARPAPEALQLPGTPEKPPVRRRVSAELELASRGRAQRRQLAGQAGAWGTRARRSAAAWSAGRWWTGASSAGWERTSPRTTPPRGSRVASWCPWRSWAAP</sequence>
<feature type="region of interest" description="Disordered" evidence="1">
    <location>
        <begin position="32"/>
        <end position="123"/>
    </location>
</feature>
<comment type="caution">
    <text evidence="2">The sequence shown here is derived from an EMBL/GenBank/DDBJ whole genome shotgun (WGS) entry which is preliminary data.</text>
</comment>
<evidence type="ECO:0000256" key="1">
    <source>
        <dbReference type="SAM" id="MobiDB-lite"/>
    </source>
</evidence>
<evidence type="ECO:0000313" key="2">
    <source>
        <dbReference type="EMBL" id="CAK0859264.1"/>
    </source>
</evidence>
<evidence type="ECO:0000313" key="3">
    <source>
        <dbReference type="Proteomes" id="UP001189429"/>
    </source>
</evidence>
<feature type="region of interest" description="Disordered" evidence="1">
    <location>
        <begin position="140"/>
        <end position="161"/>
    </location>
</feature>